<dbReference type="AlphaFoldDB" id="A0A9W7IRF7"/>
<protein>
    <recommendedName>
        <fullName evidence="3">Aspartic peptidase DDI1-type domain-containing protein</fullName>
    </recommendedName>
</protein>
<dbReference type="SUPFAM" id="SSF50630">
    <property type="entry name" value="Acid proteases"/>
    <property type="match status" value="1"/>
</dbReference>
<keyword evidence="2" id="KW-1185">Reference proteome</keyword>
<evidence type="ECO:0008006" key="3">
    <source>
        <dbReference type="Google" id="ProtNLM"/>
    </source>
</evidence>
<dbReference type="Gene3D" id="2.40.70.10">
    <property type="entry name" value="Acid Proteases"/>
    <property type="match status" value="1"/>
</dbReference>
<dbReference type="EMBL" id="BSYR01000035">
    <property type="protein sequence ID" value="GMJ01310.1"/>
    <property type="molecule type" value="Genomic_DNA"/>
</dbReference>
<dbReference type="OrthoDB" id="1001751at2759"/>
<proteinExistence type="predicted"/>
<name>A0A9W7IRF7_HIBTR</name>
<reference evidence="1" key="1">
    <citation type="submission" date="2023-05" db="EMBL/GenBank/DDBJ databases">
        <title>Genome and transcriptome analyses reveal genes involved in the formation of fine ridges on petal epidermal cells in Hibiscus trionum.</title>
        <authorList>
            <person name="Koshimizu S."/>
            <person name="Masuda S."/>
            <person name="Ishii T."/>
            <person name="Shirasu K."/>
            <person name="Hoshino A."/>
            <person name="Arita M."/>
        </authorList>
    </citation>
    <scope>NUCLEOTIDE SEQUENCE</scope>
    <source>
        <strain evidence="1">Hamamatsu line</strain>
    </source>
</reference>
<dbReference type="PANTHER" id="PTHR12917">
    <property type="entry name" value="ASPARTYL PROTEASE DDI-RELATED"/>
    <property type="match status" value="1"/>
</dbReference>
<dbReference type="InterPro" id="IPR021109">
    <property type="entry name" value="Peptidase_aspartic_dom_sf"/>
</dbReference>
<dbReference type="CDD" id="cd00303">
    <property type="entry name" value="retropepsin_like"/>
    <property type="match status" value="1"/>
</dbReference>
<dbReference type="Proteomes" id="UP001165190">
    <property type="component" value="Unassembled WGS sequence"/>
</dbReference>
<evidence type="ECO:0000313" key="1">
    <source>
        <dbReference type="EMBL" id="GMJ01310.1"/>
    </source>
</evidence>
<evidence type="ECO:0000313" key="2">
    <source>
        <dbReference type="Proteomes" id="UP001165190"/>
    </source>
</evidence>
<gene>
    <name evidence="1" type="ORF">HRI_003800200</name>
</gene>
<organism evidence="1 2">
    <name type="scientific">Hibiscus trionum</name>
    <name type="common">Flower of an hour</name>
    <dbReference type="NCBI Taxonomy" id="183268"/>
    <lineage>
        <taxon>Eukaryota</taxon>
        <taxon>Viridiplantae</taxon>
        <taxon>Streptophyta</taxon>
        <taxon>Embryophyta</taxon>
        <taxon>Tracheophyta</taxon>
        <taxon>Spermatophyta</taxon>
        <taxon>Magnoliopsida</taxon>
        <taxon>eudicotyledons</taxon>
        <taxon>Gunneridae</taxon>
        <taxon>Pentapetalae</taxon>
        <taxon>rosids</taxon>
        <taxon>malvids</taxon>
        <taxon>Malvales</taxon>
        <taxon>Malvaceae</taxon>
        <taxon>Malvoideae</taxon>
        <taxon>Hibiscus</taxon>
    </lineage>
</organism>
<dbReference type="PANTHER" id="PTHR12917:SF18">
    <property type="entry name" value="DNA DAMAGE-INDUCIBLE PROTEIN 1-LIKE"/>
    <property type="match status" value="1"/>
</dbReference>
<dbReference type="Pfam" id="PF13975">
    <property type="entry name" value="gag-asp_proteas"/>
    <property type="match status" value="1"/>
</dbReference>
<comment type="caution">
    <text evidence="1">The sequence shown here is derived from an EMBL/GenBank/DDBJ whole genome shotgun (WGS) entry which is preliminary data.</text>
</comment>
<accession>A0A9W7IRF7</accession>
<sequence>MKSDCPMNDRLNVVQGDEIEESEEEVMRLGVIASVNKSRESPGATISVKVAESRSKPGGISDDKAVKPRVEKMQMECHRCKGSHRVHACPHRVKPSKVVDNPEQSDATRLGSMILNSAKVKGRKQKRLIFVDINVARRPQNAPVDTGATNLFMSKKAVEKLGLRVESSTGKIKIENTKEVLIVGEARKVELQIGEWKGEENFKVIHLDDFDFILGLNFLNHINAFIVPCVDAVCIFYSKQQCVVPTYRDEGK</sequence>